<feature type="repeat" description="WD" evidence="3">
    <location>
        <begin position="831"/>
        <end position="872"/>
    </location>
</feature>
<keyword evidence="8" id="KW-1185">Reference proteome</keyword>
<dbReference type="PROSITE" id="PS00678">
    <property type="entry name" value="WD_REPEATS_1"/>
    <property type="match status" value="2"/>
</dbReference>
<dbReference type="SUPFAM" id="SSF56112">
    <property type="entry name" value="Protein kinase-like (PK-like)"/>
    <property type="match status" value="1"/>
</dbReference>
<dbReference type="SUPFAM" id="SSF50978">
    <property type="entry name" value="WD40 repeat-like"/>
    <property type="match status" value="1"/>
</dbReference>
<dbReference type="SMART" id="SM00220">
    <property type="entry name" value="S_TKc"/>
    <property type="match status" value="1"/>
</dbReference>
<dbReference type="OrthoDB" id="1068471at2759"/>
<evidence type="ECO:0000256" key="5">
    <source>
        <dbReference type="SAM" id="Phobius"/>
    </source>
</evidence>
<keyword evidence="7" id="KW-0808">Transferase</keyword>
<reference evidence="7" key="1">
    <citation type="submission" date="2021-05" db="EMBL/GenBank/DDBJ databases">
        <title>A free-living protist that lacks canonical eukaryotic 1 DNA replication and segregation systems.</title>
        <authorList>
            <person name="Salas-Leiva D.E."/>
            <person name="Tromer E.C."/>
            <person name="Curtis B.A."/>
            <person name="Jerlstrom-Hultqvist J."/>
            <person name="Kolisko M."/>
            <person name="Yi Z."/>
            <person name="Salas-Leiva J.S."/>
            <person name="Gallot-Lavallee L."/>
            <person name="Kops G.J.P.L."/>
            <person name="Archibald J.M."/>
            <person name="Simpson A.G.B."/>
            <person name="Roger A.J."/>
        </authorList>
    </citation>
    <scope>NUCLEOTIDE SEQUENCE</scope>
    <source>
        <strain evidence="7">BICM</strain>
    </source>
</reference>
<sequence length="1033" mass="114765">MGITPQLSTGMSYTSEELWSDGRAVIVGVLVAVISTAIISCCGCGVAVYKYRSRLIHFAKRIWAEKKNPAGRPDPATQPALDPDPNRTRSVLAKLSTALGCCRMRALIRHRVDLISALACEWLTETEHDGPLMAEQANEIKQYARSLTRLTLAKGWPEDWQTVDAKRINELDECINKFAESLNDSRRAKDAARSDFYRLELYYSPPALSPPLDPDKCYQLYNFDFRKLYNIADECQAGKNLEVFRSTLPLRDITSADYTGHAKFYRGVYFKGKEGKLTSTDVSLVPVLIKLLSVPGGLENEAREELARMIDNRMYFPGAHLSPWYYAVGKTKVLLVFNDIVLNTPKANDFYNDWPRPADNGTIPAGGLSVPLVEIDADDLSPPVSPKWGGSTDKTRFRRSDDMLGSGSYKIVYKARDHEDCVDVAWCEVRVKDPSNERETERIHREMTLLSTLVHQNIISYVDSWTDGDHIILITELMSGTLRQYVMQMKEIGSTIEVSDIAKHCRQILLGLSHMHGQTPPIIHRDLKGDNILIDSNRSEVKIGDFGVSRILEETHAETFVGTPQFMAPEMFVGTYDEGVDVYSFGMCVLEMATGTIPYGECGNSFQVYEKVSQGILPESLATVTDATVRDFIQRCLLPRDTRPSVEDLATHPLMLGDRLEVQADGTFIVTLNLTIAGKPREVEFWFDETEDRIESVVQQRLAELRLNEADSDVAAVRIRAALRCRPQAGIAMPPPVANLDPTNLDQAGLMALPDGDDRINGVAFLTNNTMLTAAGRYIKLWDHAGRCIGGLDQFRFVSCIAVSKNGLIASGDESGKVCLWKPDGLPLRVFKGHTGYVTGLAFSPDGKTLVSGSLDNKVRVWDVYSDECMKLKGHKKCVLSVAISPDGKTVISGSSDMTIRVWKSCSRSLVTTLKGHTDCVASVAFSPDGTLLASGSYDKTIRLWDTRNWKCVRELNGHDAQVFCVTFSPDGKTLASGSWDQTVNLWDTVSRKSFKIIGFDDLVLSLAFSPDGSTLLCGFEEDTTKLWRLPQL</sequence>
<evidence type="ECO:0000256" key="4">
    <source>
        <dbReference type="SAM" id="MobiDB-lite"/>
    </source>
</evidence>
<feature type="transmembrane region" description="Helical" evidence="5">
    <location>
        <begin position="24"/>
        <end position="51"/>
    </location>
</feature>
<evidence type="ECO:0000256" key="1">
    <source>
        <dbReference type="ARBA" id="ARBA00022574"/>
    </source>
</evidence>
<dbReference type="InterPro" id="IPR011009">
    <property type="entry name" value="Kinase-like_dom_sf"/>
</dbReference>
<dbReference type="Gene3D" id="2.130.10.10">
    <property type="entry name" value="YVTN repeat-like/Quinoprotein amine dehydrogenase"/>
    <property type="match status" value="3"/>
</dbReference>
<keyword evidence="1 3" id="KW-0853">WD repeat</keyword>
<organism evidence="7 8">
    <name type="scientific">Carpediemonas membranifera</name>
    <dbReference type="NCBI Taxonomy" id="201153"/>
    <lineage>
        <taxon>Eukaryota</taxon>
        <taxon>Metamonada</taxon>
        <taxon>Carpediemonas-like organisms</taxon>
        <taxon>Carpediemonas</taxon>
    </lineage>
</organism>
<dbReference type="EMBL" id="JAHDYR010000053">
    <property type="protein sequence ID" value="KAG9391548.1"/>
    <property type="molecule type" value="Genomic_DNA"/>
</dbReference>
<dbReference type="InterPro" id="IPR036322">
    <property type="entry name" value="WD40_repeat_dom_sf"/>
</dbReference>
<proteinExistence type="predicted"/>
<feature type="repeat" description="WD" evidence="3">
    <location>
        <begin position="956"/>
        <end position="997"/>
    </location>
</feature>
<dbReference type="InterPro" id="IPR008271">
    <property type="entry name" value="Ser/Thr_kinase_AS"/>
</dbReference>
<dbReference type="PRINTS" id="PR00320">
    <property type="entry name" value="GPROTEINBRPT"/>
</dbReference>
<keyword evidence="5" id="KW-1133">Transmembrane helix</keyword>
<dbReference type="PROSITE" id="PS50294">
    <property type="entry name" value="WD_REPEATS_REGION"/>
    <property type="match status" value="5"/>
</dbReference>
<feature type="repeat" description="WD" evidence="3">
    <location>
        <begin position="914"/>
        <end position="955"/>
    </location>
</feature>
<evidence type="ECO:0000259" key="6">
    <source>
        <dbReference type="PROSITE" id="PS50011"/>
    </source>
</evidence>
<keyword evidence="7" id="KW-0418">Kinase</keyword>
<feature type="repeat" description="WD" evidence="3">
    <location>
        <begin position="997"/>
        <end position="1033"/>
    </location>
</feature>
<feature type="domain" description="Protein kinase" evidence="6">
    <location>
        <begin position="398"/>
        <end position="655"/>
    </location>
</feature>
<dbReference type="Pfam" id="PF00400">
    <property type="entry name" value="WD40"/>
    <property type="match status" value="5"/>
</dbReference>
<keyword evidence="5" id="KW-0812">Transmembrane</keyword>
<keyword evidence="2" id="KW-0677">Repeat</keyword>
<protein>
    <submittedName>
        <fullName evidence="7">Protein kinase domain</fullName>
    </submittedName>
</protein>
<dbReference type="PANTHER" id="PTHR13902">
    <property type="entry name" value="SERINE/THREONINE-PROTEIN KINASE WNK WITH NO LYSINE -RELATED"/>
    <property type="match status" value="1"/>
</dbReference>
<dbReference type="Proteomes" id="UP000717585">
    <property type="component" value="Unassembled WGS sequence"/>
</dbReference>
<dbReference type="GO" id="GO:0005524">
    <property type="term" value="F:ATP binding"/>
    <property type="evidence" value="ECO:0007669"/>
    <property type="project" value="InterPro"/>
</dbReference>
<dbReference type="InterPro" id="IPR015943">
    <property type="entry name" value="WD40/YVTN_repeat-like_dom_sf"/>
</dbReference>
<dbReference type="PROSITE" id="PS00108">
    <property type="entry name" value="PROTEIN_KINASE_ST"/>
    <property type="match status" value="1"/>
</dbReference>
<dbReference type="Pfam" id="PF00069">
    <property type="entry name" value="Pkinase"/>
    <property type="match status" value="1"/>
</dbReference>
<dbReference type="Gene3D" id="3.30.200.20">
    <property type="entry name" value="Phosphorylase Kinase, domain 1"/>
    <property type="match status" value="1"/>
</dbReference>
<dbReference type="PROSITE" id="PS50011">
    <property type="entry name" value="PROTEIN_KINASE_DOM"/>
    <property type="match status" value="1"/>
</dbReference>
<dbReference type="InterPro" id="IPR000719">
    <property type="entry name" value="Prot_kinase_dom"/>
</dbReference>
<dbReference type="CDD" id="cd00200">
    <property type="entry name" value="WD40"/>
    <property type="match status" value="1"/>
</dbReference>
<keyword evidence="5" id="KW-0472">Membrane</keyword>
<dbReference type="InterPro" id="IPR001680">
    <property type="entry name" value="WD40_rpt"/>
</dbReference>
<dbReference type="InterPro" id="IPR019775">
    <property type="entry name" value="WD40_repeat_CS"/>
</dbReference>
<gene>
    <name evidence="7" type="ORF">J8273_6312</name>
</gene>
<evidence type="ECO:0000256" key="3">
    <source>
        <dbReference type="PROSITE-ProRule" id="PRU00221"/>
    </source>
</evidence>
<dbReference type="SMART" id="SM00320">
    <property type="entry name" value="WD40"/>
    <property type="match status" value="7"/>
</dbReference>
<dbReference type="PROSITE" id="PS50082">
    <property type="entry name" value="WD_REPEATS_2"/>
    <property type="match status" value="5"/>
</dbReference>
<accession>A0A8J6AYI1</accession>
<dbReference type="InterPro" id="IPR020472">
    <property type="entry name" value="WD40_PAC1"/>
</dbReference>
<dbReference type="AlphaFoldDB" id="A0A8J6AYI1"/>
<feature type="repeat" description="WD" evidence="3">
    <location>
        <begin position="872"/>
        <end position="913"/>
    </location>
</feature>
<comment type="caution">
    <text evidence="7">The sequence shown here is derived from an EMBL/GenBank/DDBJ whole genome shotgun (WGS) entry which is preliminary data.</text>
</comment>
<evidence type="ECO:0000313" key="7">
    <source>
        <dbReference type="EMBL" id="KAG9391548.1"/>
    </source>
</evidence>
<name>A0A8J6AYI1_9EUKA</name>
<dbReference type="Gene3D" id="1.10.510.10">
    <property type="entry name" value="Transferase(Phosphotransferase) domain 1"/>
    <property type="match status" value="1"/>
</dbReference>
<evidence type="ECO:0000256" key="2">
    <source>
        <dbReference type="ARBA" id="ARBA00022737"/>
    </source>
</evidence>
<evidence type="ECO:0000313" key="8">
    <source>
        <dbReference type="Proteomes" id="UP000717585"/>
    </source>
</evidence>
<dbReference type="GO" id="GO:0004672">
    <property type="term" value="F:protein kinase activity"/>
    <property type="evidence" value="ECO:0007669"/>
    <property type="project" value="InterPro"/>
</dbReference>
<feature type="region of interest" description="Disordered" evidence="4">
    <location>
        <begin position="68"/>
        <end position="87"/>
    </location>
</feature>
<dbReference type="InterPro" id="IPR050588">
    <property type="entry name" value="WNK_Ser-Thr_kinase"/>
</dbReference>